<dbReference type="Gene3D" id="3.40.710.10">
    <property type="entry name" value="DD-peptidase/beta-lactamase superfamily"/>
    <property type="match status" value="1"/>
</dbReference>
<keyword evidence="1" id="KW-0732">Signal</keyword>
<dbReference type="Proteomes" id="UP000214747">
    <property type="component" value="Unassembled WGS sequence"/>
</dbReference>
<evidence type="ECO:0000256" key="1">
    <source>
        <dbReference type="SAM" id="SignalP"/>
    </source>
</evidence>
<dbReference type="InterPro" id="IPR012338">
    <property type="entry name" value="Beta-lactam/transpept-like"/>
</dbReference>
<dbReference type="RefSeq" id="WP_088753872.1">
    <property type="nucleotide sequence ID" value="NZ_NJGV01000002.1"/>
</dbReference>
<sequence>MRPRFISVLSSKPWAALMAAGLLSACISTQAQETADTAALAERVDQQMTQLLGRYPVPGASIAIAYQGKLVYQRGYGMAVTESNTPVTPLTRFRIGSVSKPVTAVAVLKLFEKELPQVLDRPVFGPDGLLPDAAYPDFAGPLDRRVLKITLRDLLQHTSGWGGSDYDPQYDLVNIAKARQVAAPASARDVIAYVLKQRLLDAAPGTEYFYSNFAYNVLGRLVEQKSGMSYEEAVQALVFKPAAVEDAAIAGDRRIERAANETVYYDDPRWPAVADRDGSGATGPESYSALHFKSMDATAGWIATAADLVHFADATQGRGGPALLQPQALALMKQRNPAQAENNYGLGWVVTRSNGVEILSHSGALTTGTYAYLQSRADGWTWAVLMNRLPIPYPPEQGVGELQAFQVAVQRGLMNAIVNPAAVPSPAR</sequence>
<proteinExistence type="predicted"/>
<feature type="chain" id="PRO_5012240155" evidence="1">
    <location>
        <begin position="32"/>
        <end position="428"/>
    </location>
</feature>
<comment type="caution">
    <text evidence="3">The sequence shown here is derived from an EMBL/GenBank/DDBJ whole genome shotgun (WGS) entry which is preliminary data.</text>
</comment>
<accession>A0A225SYF7</accession>
<organism evidence="3 4">
    <name type="scientific">Herbaspirillum aquaticum</name>
    <dbReference type="NCBI Taxonomy" id="568783"/>
    <lineage>
        <taxon>Bacteria</taxon>
        <taxon>Pseudomonadati</taxon>
        <taxon>Pseudomonadota</taxon>
        <taxon>Betaproteobacteria</taxon>
        <taxon>Burkholderiales</taxon>
        <taxon>Oxalobacteraceae</taxon>
        <taxon>Herbaspirillum</taxon>
    </lineage>
</organism>
<feature type="signal peptide" evidence="1">
    <location>
        <begin position="1"/>
        <end position="31"/>
    </location>
</feature>
<reference evidence="3 4" key="1">
    <citation type="journal article" date="2010" name="Int. J. Syst. Evol. Microbiol.">
        <title>Reclassification of Herbaspirillum putei as a later heterotypic synonym of Herbaspirillum huttiense, with the description of H. huttiense subsp. huttiense subsp. nov. and H. huttiense subsp. putei subsp. nov., comb. nov., and description of Herbaspirillum aquaticum sp. nov.</title>
        <authorList>
            <person name="Dobritsa A.P."/>
            <person name="Reddy M.C."/>
            <person name="Samadpour M."/>
        </authorList>
    </citation>
    <scope>NUCLEOTIDE SEQUENCE [LARGE SCALE GENOMIC DNA]</scope>
    <source>
        <strain evidence="3 4">IEH 4430</strain>
    </source>
</reference>
<dbReference type="PANTHER" id="PTHR46825:SF9">
    <property type="entry name" value="BETA-LACTAMASE-RELATED DOMAIN-CONTAINING PROTEIN"/>
    <property type="match status" value="1"/>
</dbReference>
<dbReference type="InterPro" id="IPR001466">
    <property type="entry name" value="Beta-lactam-related"/>
</dbReference>
<name>A0A225SYF7_9BURK</name>
<dbReference type="PANTHER" id="PTHR46825">
    <property type="entry name" value="D-ALANYL-D-ALANINE-CARBOXYPEPTIDASE/ENDOPEPTIDASE AMPH"/>
    <property type="match status" value="1"/>
</dbReference>
<dbReference type="PROSITE" id="PS51257">
    <property type="entry name" value="PROKAR_LIPOPROTEIN"/>
    <property type="match status" value="1"/>
</dbReference>
<keyword evidence="3" id="KW-0378">Hydrolase</keyword>
<evidence type="ECO:0000313" key="4">
    <source>
        <dbReference type="Proteomes" id="UP000214747"/>
    </source>
</evidence>
<keyword evidence="4" id="KW-1185">Reference proteome</keyword>
<dbReference type="EMBL" id="NJGV01000002">
    <property type="protein sequence ID" value="OWY36337.1"/>
    <property type="molecule type" value="Genomic_DNA"/>
</dbReference>
<gene>
    <name evidence="3" type="ORF">CEJ45_03780</name>
</gene>
<dbReference type="GO" id="GO:0016787">
    <property type="term" value="F:hydrolase activity"/>
    <property type="evidence" value="ECO:0007669"/>
    <property type="project" value="UniProtKB-KW"/>
</dbReference>
<dbReference type="Pfam" id="PF00144">
    <property type="entry name" value="Beta-lactamase"/>
    <property type="match status" value="1"/>
</dbReference>
<dbReference type="SUPFAM" id="SSF56601">
    <property type="entry name" value="beta-lactamase/transpeptidase-like"/>
    <property type="match status" value="1"/>
</dbReference>
<dbReference type="InterPro" id="IPR050491">
    <property type="entry name" value="AmpC-like"/>
</dbReference>
<feature type="domain" description="Beta-lactamase-related" evidence="2">
    <location>
        <begin position="44"/>
        <end position="390"/>
    </location>
</feature>
<dbReference type="AlphaFoldDB" id="A0A225SYF7"/>
<evidence type="ECO:0000313" key="3">
    <source>
        <dbReference type="EMBL" id="OWY36337.1"/>
    </source>
</evidence>
<protein>
    <submittedName>
        <fullName evidence="3">Serine hydrolase</fullName>
    </submittedName>
</protein>
<evidence type="ECO:0000259" key="2">
    <source>
        <dbReference type="Pfam" id="PF00144"/>
    </source>
</evidence>